<feature type="transmembrane region" description="Helical" evidence="1">
    <location>
        <begin position="35"/>
        <end position="53"/>
    </location>
</feature>
<accession>A0ABT7US90</accession>
<reference evidence="2 3" key="3">
    <citation type="submission" date="2023-06" db="EMBL/GenBank/DDBJ databases">
        <authorList>
            <person name="Zeman M."/>
            <person name="Kubasova T."/>
            <person name="Jahodarova E."/>
            <person name="Nykrynova M."/>
            <person name="Rychlik I."/>
        </authorList>
    </citation>
    <scope>NUCLEOTIDE SEQUENCE [LARGE SCALE GENOMIC DNA]</scope>
    <source>
        <strain evidence="2 3">ET340</strain>
    </source>
</reference>
<evidence type="ECO:0000313" key="3">
    <source>
        <dbReference type="Proteomes" id="UP001529380"/>
    </source>
</evidence>
<dbReference type="EMBL" id="JAUDCL010000019">
    <property type="protein sequence ID" value="MDM8201761.1"/>
    <property type="molecule type" value="Genomic_DNA"/>
</dbReference>
<reference evidence="3" key="2">
    <citation type="submission" date="2023-06" db="EMBL/GenBank/DDBJ databases">
        <title>Identification and characterization of horizontal gene transfer across gut microbiota members of farm animals based on homology search.</title>
        <authorList>
            <person name="Zeman M."/>
            <person name="Kubasova T."/>
            <person name="Jahodarova E."/>
            <person name="Nykrynova M."/>
            <person name="Rychlik I."/>
        </authorList>
    </citation>
    <scope>NUCLEOTIDE SEQUENCE [LARGE SCALE GENOMIC DNA]</scope>
    <source>
        <strain evidence="3">ET340</strain>
    </source>
</reference>
<sequence>MKQELRSFALLLFGILLVEASRAIGGFGVDERSCLLLLSGIAFGLWGLIRMFYPKE</sequence>
<keyword evidence="1" id="KW-0812">Transmembrane</keyword>
<gene>
    <name evidence="2" type="ORF">QUW08_10750</name>
</gene>
<dbReference type="Proteomes" id="UP001529380">
    <property type="component" value="Unassembled WGS sequence"/>
</dbReference>
<protein>
    <submittedName>
        <fullName evidence="2">Uncharacterized protein</fullName>
    </submittedName>
</protein>
<reference evidence="2 3" key="1">
    <citation type="submission" date="2023-06" db="EMBL/GenBank/DDBJ databases">
        <title>Identification and characterization of horizontal gene transfer across gut microbiota members of farm animals based on homology search.</title>
        <authorList>
            <person name="Schwarzerova J."/>
            <person name="Nykrynova M."/>
            <person name="Jureckova K."/>
            <person name="Cejkova D."/>
            <person name="Rychlik I."/>
        </authorList>
    </citation>
    <scope>NUCLEOTIDE SEQUENCE [LARGE SCALE GENOMIC DNA]</scope>
    <source>
        <strain evidence="2 3">ET340</strain>
    </source>
</reference>
<name>A0ABT7US90_9FIRM</name>
<dbReference type="RefSeq" id="WP_270913493.1">
    <property type="nucleotide sequence ID" value="NZ_JAUDCL010000019.1"/>
</dbReference>
<organism evidence="2 3">
    <name type="scientific">Allofournierella massiliensis</name>
    <dbReference type="NCBI Taxonomy" id="1650663"/>
    <lineage>
        <taxon>Bacteria</taxon>
        <taxon>Bacillati</taxon>
        <taxon>Bacillota</taxon>
        <taxon>Clostridia</taxon>
        <taxon>Eubacteriales</taxon>
        <taxon>Oscillospiraceae</taxon>
        <taxon>Allofournierella</taxon>
    </lineage>
</organism>
<proteinExistence type="predicted"/>
<keyword evidence="3" id="KW-1185">Reference proteome</keyword>
<evidence type="ECO:0000256" key="1">
    <source>
        <dbReference type="SAM" id="Phobius"/>
    </source>
</evidence>
<keyword evidence="1" id="KW-0472">Membrane</keyword>
<comment type="caution">
    <text evidence="2">The sequence shown here is derived from an EMBL/GenBank/DDBJ whole genome shotgun (WGS) entry which is preliminary data.</text>
</comment>
<evidence type="ECO:0000313" key="2">
    <source>
        <dbReference type="EMBL" id="MDM8201761.1"/>
    </source>
</evidence>
<keyword evidence="1" id="KW-1133">Transmembrane helix</keyword>